<dbReference type="PROSITE" id="PS51331">
    <property type="entry name" value="THYX"/>
    <property type="match status" value="1"/>
</dbReference>
<proteinExistence type="predicted"/>
<dbReference type="SUPFAM" id="SSF69796">
    <property type="entry name" value="Thymidylate synthase-complementing protein Thy1"/>
    <property type="match status" value="1"/>
</dbReference>
<name>A0A6J5LD67_9CAUD</name>
<reference evidence="1" key="1">
    <citation type="submission" date="2020-04" db="EMBL/GenBank/DDBJ databases">
        <authorList>
            <person name="Chiriac C."/>
            <person name="Salcher M."/>
            <person name="Ghai R."/>
            <person name="Kavagutti S V."/>
        </authorList>
    </citation>
    <scope>NUCLEOTIDE SEQUENCE</scope>
</reference>
<accession>A0A6J5LD67</accession>
<organism evidence="1">
    <name type="scientific">uncultured Caudovirales phage</name>
    <dbReference type="NCBI Taxonomy" id="2100421"/>
    <lineage>
        <taxon>Viruses</taxon>
        <taxon>Duplodnaviria</taxon>
        <taxon>Heunggongvirae</taxon>
        <taxon>Uroviricota</taxon>
        <taxon>Caudoviricetes</taxon>
        <taxon>Peduoviridae</taxon>
        <taxon>Maltschvirus</taxon>
        <taxon>Maltschvirus maltsch</taxon>
    </lineage>
</organism>
<gene>
    <name evidence="1" type="ORF">UFOVP128_38</name>
    <name evidence="2" type="ORF">UFOVP243_6</name>
</gene>
<dbReference type="GO" id="GO:0006231">
    <property type="term" value="P:dTMP biosynthetic process"/>
    <property type="evidence" value="ECO:0007669"/>
    <property type="project" value="InterPro"/>
</dbReference>
<dbReference type="InterPro" id="IPR003669">
    <property type="entry name" value="Thymidylate_synthase_ThyX"/>
</dbReference>
<dbReference type="NCBIfam" id="TIGR02170">
    <property type="entry name" value="thyX"/>
    <property type="match status" value="1"/>
</dbReference>
<dbReference type="PANTHER" id="PTHR34934">
    <property type="entry name" value="FLAVIN-DEPENDENT THYMIDYLATE SYNTHASE"/>
    <property type="match status" value="1"/>
</dbReference>
<dbReference type="InterPro" id="IPR036098">
    <property type="entry name" value="Thymidylate_synthase_ThyX_sf"/>
</dbReference>
<evidence type="ECO:0000313" key="2">
    <source>
        <dbReference type="EMBL" id="CAB5222037.1"/>
    </source>
</evidence>
<dbReference type="EMBL" id="LR796239">
    <property type="protein sequence ID" value="CAB4130880.1"/>
    <property type="molecule type" value="Genomic_DNA"/>
</dbReference>
<dbReference type="Gene3D" id="1.20.5.3070">
    <property type="match status" value="1"/>
</dbReference>
<sequence>MTAVKLIWTTPDGERLVAQMARVSNPENENNTVTAPKLIKYLAKHKHWSPFEMVSACIEIETTRDIARQILRHRSFSFQEFSQRYAEAYMFETGECRLQDNKNRQNSLLNEDRELADEWEHQQQLVLQAAVDAYQWALKNNIAKEVARKVLPEGMTMSRMYMTGNLRSWIHYLSVRLDPSTQKEHREVAQLIKVALEQHYPNLMEYANAVDD</sequence>
<dbReference type="Gene3D" id="3.30.1360.170">
    <property type="match status" value="1"/>
</dbReference>
<dbReference type="GO" id="GO:0004799">
    <property type="term" value="F:thymidylate synthase activity"/>
    <property type="evidence" value="ECO:0007669"/>
    <property type="project" value="TreeGrafter"/>
</dbReference>
<dbReference type="GO" id="GO:0050797">
    <property type="term" value="F:thymidylate synthase (FAD) activity"/>
    <property type="evidence" value="ECO:0007669"/>
    <property type="project" value="InterPro"/>
</dbReference>
<dbReference type="EMBL" id="LR798296">
    <property type="protein sequence ID" value="CAB5222037.1"/>
    <property type="molecule type" value="Genomic_DNA"/>
</dbReference>
<protein>
    <submittedName>
        <fullName evidence="1">THY1 Predicted alternative thymidylate synthase</fullName>
    </submittedName>
</protein>
<evidence type="ECO:0000313" key="1">
    <source>
        <dbReference type="EMBL" id="CAB4130880.1"/>
    </source>
</evidence>
<dbReference type="GO" id="GO:0050660">
    <property type="term" value="F:flavin adenine dinucleotide binding"/>
    <property type="evidence" value="ECO:0007669"/>
    <property type="project" value="InterPro"/>
</dbReference>
<dbReference type="CDD" id="cd20175">
    <property type="entry name" value="ThyX"/>
    <property type="match status" value="1"/>
</dbReference>
<dbReference type="Pfam" id="PF02511">
    <property type="entry name" value="Thy1"/>
    <property type="match status" value="1"/>
</dbReference>
<dbReference type="PANTHER" id="PTHR34934:SF1">
    <property type="entry name" value="FLAVIN-DEPENDENT THYMIDYLATE SYNTHASE"/>
    <property type="match status" value="1"/>
</dbReference>
<dbReference type="GO" id="GO:0070402">
    <property type="term" value="F:NADPH binding"/>
    <property type="evidence" value="ECO:0007669"/>
    <property type="project" value="TreeGrafter"/>
</dbReference>